<dbReference type="OrthoDB" id="354826at2759"/>
<dbReference type="InterPro" id="IPR011009">
    <property type="entry name" value="Kinase-like_dom_sf"/>
</dbReference>
<feature type="domain" description="Protein kinase" evidence="9">
    <location>
        <begin position="30"/>
        <end position="290"/>
    </location>
</feature>
<dbReference type="PROSITE" id="PS50011">
    <property type="entry name" value="PROTEIN_KINASE_DOM"/>
    <property type="match status" value="1"/>
</dbReference>
<feature type="binding site" evidence="6">
    <location>
        <position position="59"/>
    </location>
    <ligand>
        <name>ATP</name>
        <dbReference type="ChEBI" id="CHEBI:30616"/>
    </ligand>
</feature>
<dbReference type="PROSITE" id="PS00108">
    <property type="entry name" value="PROTEIN_KINASE_ST"/>
    <property type="match status" value="1"/>
</dbReference>
<dbReference type="PANTHER" id="PTHR24355">
    <property type="entry name" value="G PROTEIN-COUPLED RECEPTOR KINASE/RIBOSOMAL PROTEIN S6 KINASE"/>
    <property type="match status" value="1"/>
</dbReference>
<accession>A0A367KMV9</accession>
<dbReference type="Proteomes" id="UP000253551">
    <property type="component" value="Unassembled WGS sequence"/>
</dbReference>
<evidence type="ECO:0000259" key="9">
    <source>
        <dbReference type="PROSITE" id="PS50011"/>
    </source>
</evidence>
<dbReference type="Pfam" id="PF00069">
    <property type="entry name" value="Pkinase"/>
    <property type="match status" value="1"/>
</dbReference>
<dbReference type="GO" id="GO:0007186">
    <property type="term" value="P:G protein-coupled receptor signaling pathway"/>
    <property type="evidence" value="ECO:0007669"/>
    <property type="project" value="TreeGrafter"/>
</dbReference>
<dbReference type="AlphaFoldDB" id="A0A367KMV9"/>
<dbReference type="GO" id="GO:0005524">
    <property type="term" value="F:ATP binding"/>
    <property type="evidence" value="ECO:0007669"/>
    <property type="project" value="UniProtKB-UniRule"/>
</dbReference>
<keyword evidence="2" id="KW-0808">Transferase</keyword>
<keyword evidence="4" id="KW-0418">Kinase</keyword>
<reference evidence="11 12" key="1">
    <citation type="journal article" date="2018" name="G3 (Bethesda)">
        <title>Phylogenetic and Phylogenomic Definition of Rhizopus Species.</title>
        <authorList>
            <person name="Gryganskyi A.P."/>
            <person name="Golan J."/>
            <person name="Dolatabadi S."/>
            <person name="Mondo S."/>
            <person name="Robb S."/>
            <person name="Idnurm A."/>
            <person name="Muszewska A."/>
            <person name="Steczkiewicz K."/>
            <person name="Masonjones S."/>
            <person name="Liao H.L."/>
            <person name="Gajdeczka M.T."/>
            <person name="Anike F."/>
            <person name="Vuek A."/>
            <person name="Anishchenko I.M."/>
            <person name="Voigt K."/>
            <person name="de Hoog G.S."/>
            <person name="Smith M.E."/>
            <person name="Heitman J."/>
            <person name="Vilgalys R."/>
            <person name="Stajich J.E."/>
        </authorList>
    </citation>
    <scope>NUCLEOTIDE SEQUENCE [LARGE SCALE GENOMIC DNA]</scope>
    <source>
        <strain evidence="11 12">LSU 92-RS-03</strain>
    </source>
</reference>
<dbReference type="InterPro" id="IPR008271">
    <property type="entry name" value="Ser/Thr_kinase_AS"/>
</dbReference>
<comment type="caution">
    <text evidence="11">The sequence shown here is derived from an EMBL/GenBank/DDBJ whole genome shotgun (WGS) entry which is preliminary data.</text>
</comment>
<dbReference type="EMBL" id="PJQM01001115">
    <property type="protein sequence ID" value="RCI03182.1"/>
    <property type="molecule type" value="Genomic_DNA"/>
</dbReference>
<sequence length="497" mass="57691">FFSGLIATALGGSHTRGDDLDNREITLSQFKLMRIVGRGAFGKVRIVEHRESHQLYALKYISKEECINMDAVRNIIRERVILEQLDHPFLCRLRFAFQDNDYMYMATDLMLGGDLHFHLNCEDTFFSEETLRFWFAELASAVKYLHLKGVVHRDIKPHNILMDDKGHVHLADFNIATHLHPKRLLTSNSGTGYYMAPEVYKGGGYTESVDWWSFGVTLYECVYKKRPFEYDTTEELQAAIRRGYVHYPTKERQISGECLSIMQGFLEINPNKRLGYGDTGWATLVRHPFFRSIPWHKLETKSLPPPFQPSTENNFDVTYDLEEMFLDGSPKSINAKRTENDTKRERELKLIKEKFKHFDFTIFEKYEGFKDPVTMTVGDPPDWVKPAFEGAEQDVLPIKRITTEEDEEIQMPNKSASTSHITQIKYDQESAWKKRSSLGTIRKYNHGSSPSLIINHNTSSASLSEEYALSLQGIRKKQSTKSFQERRERDRKSITHQ</sequence>
<evidence type="ECO:0000256" key="4">
    <source>
        <dbReference type="ARBA" id="ARBA00022777"/>
    </source>
</evidence>
<dbReference type="InterPro" id="IPR000719">
    <property type="entry name" value="Prot_kinase_dom"/>
</dbReference>
<evidence type="ECO:0000256" key="7">
    <source>
        <dbReference type="RuleBase" id="RU000304"/>
    </source>
</evidence>
<dbReference type="PANTHER" id="PTHR24355:SF30">
    <property type="entry name" value="SERINE_THREONINE-PROTEIN KINASE 32B ISOFORM X1"/>
    <property type="match status" value="1"/>
</dbReference>
<dbReference type="Gene3D" id="1.10.510.10">
    <property type="entry name" value="Transferase(Phosphotransferase) domain 1"/>
    <property type="match status" value="1"/>
</dbReference>
<proteinExistence type="inferred from homology"/>
<gene>
    <name evidence="11" type="ORF">CU098_011953</name>
</gene>
<evidence type="ECO:0000313" key="11">
    <source>
        <dbReference type="EMBL" id="RCI03182.1"/>
    </source>
</evidence>
<evidence type="ECO:0000256" key="1">
    <source>
        <dbReference type="ARBA" id="ARBA00022527"/>
    </source>
</evidence>
<protein>
    <recommendedName>
        <fullName evidence="13">Kinase-like protein</fullName>
    </recommendedName>
</protein>
<evidence type="ECO:0008006" key="13">
    <source>
        <dbReference type="Google" id="ProtNLM"/>
    </source>
</evidence>
<evidence type="ECO:0000256" key="2">
    <source>
        <dbReference type="ARBA" id="ARBA00022679"/>
    </source>
</evidence>
<dbReference type="FunFam" id="1.10.510.10:FF:000469">
    <property type="entry name" value="Serine/threonine-protein kinase 32B"/>
    <property type="match status" value="1"/>
</dbReference>
<dbReference type="FunFam" id="3.30.200.20:FF:000354">
    <property type="entry name" value="AGC/YANK protein kinase"/>
    <property type="match status" value="1"/>
</dbReference>
<dbReference type="GO" id="GO:0009966">
    <property type="term" value="P:regulation of signal transduction"/>
    <property type="evidence" value="ECO:0007669"/>
    <property type="project" value="TreeGrafter"/>
</dbReference>
<organism evidence="11 12">
    <name type="scientific">Rhizopus stolonifer</name>
    <name type="common">Rhizopus nigricans</name>
    <dbReference type="NCBI Taxonomy" id="4846"/>
    <lineage>
        <taxon>Eukaryota</taxon>
        <taxon>Fungi</taxon>
        <taxon>Fungi incertae sedis</taxon>
        <taxon>Mucoromycota</taxon>
        <taxon>Mucoromycotina</taxon>
        <taxon>Mucoromycetes</taxon>
        <taxon>Mucorales</taxon>
        <taxon>Mucorineae</taxon>
        <taxon>Rhizopodaceae</taxon>
        <taxon>Rhizopus</taxon>
    </lineage>
</organism>
<feature type="domain" description="AGC-kinase C-terminal" evidence="10">
    <location>
        <begin position="291"/>
        <end position="370"/>
    </location>
</feature>
<keyword evidence="3 6" id="KW-0547">Nucleotide-binding</keyword>
<keyword evidence="5 6" id="KW-0067">ATP-binding</keyword>
<keyword evidence="1 7" id="KW-0723">Serine/threonine-protein kinase</keyword>
<name>A0A367KMV9_RHIST</name>
<evidence type="ECO:0000313" key="12">
    <source>
        <dbReference type="Proteomes" id="UP000253551"/>
    </source>
</evidence>
<evidence type="ECO:0000256" key="3">
    <source>
        <dbReference type="ARBA" id="ARBA00022741"/>
    </source>
</evidence>
<feature type="compositionally biased region" description="Basic and acidic residues" evidence="8">
    <location>
        <begin position="483"/>
        <end position="497"/>
    </location>
</feature>
<dbReference type="PROSITE" id="PS00107">
    <property type="entry name" value="PROTEIN_KINASE_ATP"/>
    <property type="match status" value="1"/>
</dbReference>
<evidence type="ECO:0000256" key="6">
    <source>
        <dbReference type="PROSITE-ProRule" id="PRU10141"/>
    </source>
</evidence>
<evidence type="ECO:0000256" key="5">
    <source>
        <dbReference type="ARBA" id="ARBA00022840"/>
    </source>
</evidence>
<feature type="region of interest" description="Disordered" evidence="8">
    <location>
        <begin position="473"/>
        <end position="497"/>
    </location>
</feature>
<evidence type="ECO:0000256" key="8">
    <source>
        <dbReference type="SAM" id="MobiDB-lite"/>
    </source>
</evidence>
<dbReference type="InterPro" id="IPR017441">
    <property type="entry name" value="Protein_kinase_ATP_BS"/>
</dbReference>
<dbReference type="Gene3D" id="3.30.200.20">
    <property type="entry name" value="Phosphorylase Kinase, domain 1"/>
    <property type="match status" value="1"/>
</dbReference>
<evidence type="ECO:0000259" key="10">
    <source>
        <dbReference type="PROSITE" id="PS51285"/>
    </source>
</evidence>
<dbReference type="STRING" id="4846.A0A367KMV9"/>
<dbReference type="GO" id="GO:0001664">
    <property type="term" value="F:G protein-coupled receptor binding"/>
    <property type="evidence" value="ECO:0007669"/>
    <property type="project" value="TreeGrafter"/>
</dbReference>
<comment type="similarity">
    <text evidence="7">Belongs to the protein kinase superfamily.</text>
</comment>
<dbReference type="GO" id="GO:0004703">
    <property type="term" value="F:G protein-coupled receptor kinase activity"/>
    <property type="evidence" value="ECO:0007669"/>
    <property type="project" value="TreeGrafter"/>
</dbReference>
<dbReference type="InterPro" id="IPR000961">
    <property type="entry name" value="AGC-kinase_C"/>
</dbReference>
<dbReference type="PROSITE" id="PS51285">
    <property type="entry name" value="AGC_KINASE_CTER"/>
    <property type="match status" value="1"/>
</dbReference>
<feature type="non-terminal residue" evidence="11">
    <location>
        <position position="1"/>
    </location>
</feature>
<dbReference type="SUPFAM" id="SSF56112">
    <property type="entry name" value="Protein kinase-like (PK-like)"/>
    <property type="match status" value="1"/>
</dbReference>
<keyword evidence="12" id="KW-1185">Reference proteome</keyword>
<dbReference type="SMART" id="SM00220">
    <property type="entry name" value="S_TKc"/>
    <property type="match status" value="1"/>
</dbReference>